<dbReference type="EMBL" id="JAULSW010000001">
    <property type="protein sequence ID" value="KAK3393399.1"/>
    <property type="molecule type" value="Genomic_DNA"/>
</dbReference>
<reference evidence="2" key="2">
    <citation type="submission" date="2023-06" db="EMBL/GenBank/DDBJ databases">
        <authorList>
            <consortium name="Lawrence Berkeley National Laboratory"/>
            <person name="Haridas S."/>
            <person name="Hensen N."/>
            <person name="Bonometti L."/>
            <person name="Westerberg I."/>
            <person name="Brannstrom I.O."/>
            <person name="Guillou S."/>
            <person name="Cros-Aarteil S."/>
            <person name="Calhoun S."/>
            <person name="Kuo A."/>
            <person name="Mondo S."/>
            <person name="Pangilinan J."/>
            <person name="Riley R."/>
            <person name="LaButti K."/>
            <person name="Andreopoulos B."/>
            <person name="Lipzen A."/>
            <person name="Chen C."/>
            <person name="Yanf M."/>
            <person name="Daum C."/>
            <person name="Ng V."/>
            <person name="Clum A."/>
            <person name="Steindorff A."/>
            <person name="Ohm R."/>
            <person name="Martin F."/>
            <person name="Silar P."/>
            <person name="Natvig D."/>
            <person name="Lalanne C."/>
            <person name="Gautier V."/>
            <person name="Ament-velasquez S.L."/>
            <person name="Kruys A."/>
            <person name="Hutchinson M.I."/>
            <person name="Powell A.J."/>
            <person name="Barry K."/>
            <person name="Miller A.N."/>
            <person name="Grigoriev I.V."/>
            <person name="Debuchy R."/>
            <person name="Gladieux P."/>
            <person name="Thoren M.H."/>
            <person name="Johannesson H."/>
        </authorList>
    </citation>
    <scope>NUCLEOTIDE SEQUENCE</scope>
    <source>
        <strain evidence="2">CBS 232.78</strain>
    </source>
</reference>
<dbReference type="Proteomes" id="UP001285441">
    <property type="component" value="Unassembled WGS sequence"/>
</dbReference>
<sequence>MKAFYIAALAASLVSGAAALACSSGTKYCGHTLREGLGWSYADVVSQVRDVPGGTSGVNLDNVLFKCEDHWYWEKADLHWQTACSNGCKNNGSGRDDACN</sequence>
<evidence type="ECO:0000313" key="3">
    <source>
        <dbReference type="Proteomes" id="UP001285441"/>
    </source>
</evidence>
<proteinExistence type="predicted"/>
<feature type="signal peptide" evidence="1">
    <location>
        <begin position="1"/>
        <end position="19"/>
    </location>
</feature>
<keyword evidence="3" id="KW-1185">Reference proteome</keyword>
<organism evidence="2 3">
    <name type="scientific">Podospora didyma</name>
    <dbReference type="NCBI Taxonomy" id="330526"/>
    <lineage>
        <taxon>Eukaryota</taxon>
        <taxon>Fungi</taxon>
        <taxon>Dikarya</taxon>
        <taxon>Ascomycota</taxon>
        <taxon>Pezizomycotina</taxon>
        <taxon>Sordariomycetes</taxon>
        <taxon>Sordariomycetidae</taxon>
        <taxon>Sordariales</taxon>
        <taxon>Podosporaceae</taxon>
        <taxon>Podospora</taxon>
    </lineage>
</organism>
<gene>
    <name evidence="2" type="ORF">B0H63DRAFT_505305</name>
</gene>
<dbReference type="PROSITE" id="PS51257">
    <property type="entry name" value="PROKAR_LIPOPROTEIN"/>
    <property type="match status" value="1"/>
</dbReference>
<reference evidence="2" key="1">
    <citation type="journal article" date="2023" name="Mol. Phylogenet. Evol.">
        <title>Genome-scale phylogeny and comparative genomics of the fungal order Sordariales.</title>
        <authorList>
            <person name="Hensen N."/>
            <person name="Bonometti L."/>
            <person name="Westerberg I."/>
            <person name="Brannstrom I.O."/>
            <person name="Guillou S."/>
            <person name="Cros-Aarteil S."/>
            <person name="Calhoun S."/>
            <person name="Haridas S."/>
            <person name="Kuo A."/>
            <person name="Mondo S."/>
            <person name="Pangilinan J."/>
            <person name="Riley R."/>
            <person name="LaButti K."/>
            <person name="Andreopoulos B."/>
            <person name="Lipzen A."/>
            <person name="Chen C."/>
            <person name="Yan M."/>
            <person name="Daum C."/>
            <person name="Ng V."/>
            <person name="Clum A."/>
            <person name="Steindorff A."/>
            <person name="Ohm R.A."/>
            <person name="Martin F."/>
            <person name="Silar P."/>
            <person name="Natvig D.O."/>
            <person name="Lalanne C."/>
            <person name="Gautier V."/>
            <person name="Ament-Velasquez S.L."/>
            <person name="Kruys A."/>
            <person name="Hutchinson M.I."/>
            <person name="Powell A.J."/>
            <person name="Barry K."/>
            <person name="Miller A.N."/>
            <person name="Grigoriev I.V."/>
            <person name="Debuchy R."/>
            <person name="Gladieux P."/>
            <person name="Hiltunen Thoren M."/>
            <person name="Johannesson H."/>
        </authorList>
    </citation>
    <scope>NUCLEOTIDE SEQUENCE</scope>
    <source>
        <strain evidence="2">CBS 232.78</strain>
    </source>
</reference>
<evidence type="ECO:0000256" key="1">
    <source>
        <dbReference type="SAM" id="SignalP"/>
    </source>
</evidence>
<keyword evidence="1" id="KW-0732">Signal</keyword>
<protein>
    <submittedName>
        <fullName evidence="2">Uncharacterized protein</fullName>
    </submittedName>
</protein>
<comment type="caution">
    <text evidence="2">The sequence shown here is derived from an EMBL/GenBank/DDBJ whole genome shotgun (WGS) entry which is preliminary data.</text>
</comment>
<name>A0AAE0U7L0_9PEZI</name>
<dbReference type="AlphaFoldDB" id="A0AAE0U7L0"/>
<evidence type="ECO:0000313" key="2">
    <source>
        <dbReference type="EMBL" id="KAK3393399.1"/>
    </source>
</evidence>
<accession>A0AAE0U7L0</accession>
<feature type="chain" id="PRO_5042110874" evidence="1">
    <location>
        <begin position="20"/>
        <end position="100"/>
    </location>
</feature>